<evidence type="ECO:0000256" key="2">
    <source>
        <dbReference type="ARBA" id="ARBA00004413"/>
    </source>
</evidence>
<dbReference type="GO" id="GO:0005886">
    <property type="term" value="C:plasma membrane"/>
    <property type="evidence" value="ECO:0007669"/>
    <property type="project" value="UniProtKB-SubCell"/>
</dbReference>
<dbReference type="PANTHER" id="PTHR11632">
    <property type="entry name" value="SUCCINATE DEHYDROGENASE 2 FLAVOPROTEIN SUBUNIT"/>
    <property type="match status" value="1"/>
</dbReference>
<comment type="caution">
    <text evidence="19">The sequence shown here is derived from an EMBL/GenBank/DDBJ whole genome shotgun (WGS) entry which is preliminary data.</text>
</comment>
<evidence type="ECO:0000256" key="7">
    <source>
        <dbReference type="ARBA" id="ARBA00022475"/>
    </source>
</evidence>
<dbReference type="PRINTS" id="PR00368">
    <property type="entry name" value="FADPNR"/>
</dbReference>
<dbReference type="EMBL" id="RCOR01000018">
    <property type="protein sequence ID" value="RSN69565.1"/>
    <property type="molecule type" value="Genomic_DNA"/>
</dbReference>
<feature type="active site" description="Proton acceptor" evidence="16">
    <location>
        <position position="281"/>
    </location>
</feature>
<evidence type="ECO:0000256" key="12">
    <source>
        <dbReference type="ARBA" id="ARBA00023002"/>
    </source>
</evidence>
<feature type="domain" description="FAD-dependent oxidoreductase 2 FAD-binding" evidence="17">
    <location>
        <begin position="8"/>
        <end position="390"/>
    </location>
</feature>
<evidence type="ECO:0000259" key="17">
    <source>
        <dbReference type="Pfam" id="PF00890"/>
    </source>
</evidence>
<organism evidence="19 20">
    <name type="scientific">Candidatus Korarchaeum cryptofilum</name>
    <dbReference type="NCBI Taxonomy" id="498846"/>
    <lineage>
        <taxon>Archaea</taxon>
        <taxon>Thermoproteota</taxon>
        <taxon>Candidatus Korarchaeia</taxon>
        <taxon>Candidatus Korarchaeales</taxon>
        <taxon>Candidatus Korarchaeaceae</taxon>
        <taxon>Candidatus Korarchaeum</taxon>
    </lineage>
</organism>
<dbReference type="InterPro" id="IPR015939">
    <property type="entry name" value="Fum_Rdtase/Succ_DH_flav-like_C"/>
</dbReference>
<evidence type="ECO:0000313" key="20">
    <source>
        <dbReference type="Proteomes" id="UP000278149"/>
    </source>
</evidence>
<feature type="domain" description="Fumarate reductase/succinate dehydrogenase flavoprotein-like C-terminal" evidence="18">
    <location>
        <begin position="446"/>
        <end position="572"/>
    </location>
</feature>
<reference evidence="19 20" key="1">
    <citation type="submission" date="2018-10" db="EMBL/GenBank/DDBJ databases">
        <title>Co-occurring genomic capacity for anaerobic methane metabolism and dissimilatory sulfite reduction discovered in the Korarchaeota.</title>
        <authorList>
            <person name="Mckay L.J."/>
            <person name="Dlakic M."/>
            <person name="Fields M.W."/>
            <person name="Delmont T.O."/>
            <person name="Eren A.M."/>
            <person name="Jay Z.J."/>
            <person name="Klingelsmith K.B."/>
            <person name="Rusch D.B."/>
            <person name="Inskeep W.P."/>
        </authorList>
    </citation>
    <scope>NUCLEOTIDE SEQUENCE [LARGE SCALE GENOMIC DNA]</scope>
    <source>
        <strain evidence="19 20">WS</strain>
    </source>
</reference>
<dbReference type="Proteomes" id="UP000278149">
    <property type="component" value="Unassembled WGS sequence"/>
</dbReference>
<keyword evidence="11" id="KW-0249">Electron transport</keyword>
<comment type="subcellular location">
    <subcellularLocation>
        <location evidence="2">Cell membrane</location>
        <topology evidence="2">Peripheral membrane protein</topology>
        <orientation evidence="2">Cytoplasmic side</orientation>
    </subcellularLocation>
</comment>
<dbReference type="PIRSF" id="PIRSF000171">
    <property type="entry name" value="SDHA_APRA_LASPO"/>
    <property type="match status" value="1"/>
</dbReference>
<dbReference type="AlphaFoldDB" id="A0A3R9QR86"/>
<keyword evidence="8" id="KW-0285">Flavoprotein</keyword>
<comment type="cofactor">
    <cofactor evidence="1">
        <name>FAD</name>
        <dbReference type="ChEBI" id="CHEBI:57692"/>
    </cofactor>
</comment>
<keyword evidence="10" id="KW-0274">FAD</keyword>
<keyword evidence="12" id="KW-0560">Oxidoreductase</keyword>
<dbReference type="GO" id="GO:0050660">
    <property type="term" value="F:flavin adenine dinucleotide binding"/>
    <property type="evidence" value="ECO:0007669"/>
    <property type="project" value="InterPro"/>
</dbReference>
<evidence type="ECO:0000256" key="13">
    <source>
        <dbReference type="ARBA" id="ARBA00023136"/>
    </source>
</evidence>
<dbReference type="SUPFAM" id="SSF46977">
    <property type="entry name" value="Succinate dehydrogenase/fumarate reductase flavoprotein C-terminal domain"/>
    <property type="match status" value="1"/>
</dbReference>
<dbReference type="FunFam" id="4.10.80.40:FF:000003">
    <property type="entry name" value="Fumarate reductase flavoprotein subunit"/>
    <property type="match status" value="1"/>
</dbReference>
<proteinExistence type="inferred from homology"/>
<evidence type="ECO:0000256" key="15">
    <source>
        <dbReference type="ARBA" id="ARBA00034412"/>
    </source>
</evidence>
<comment type="similarity">
    <text evidence="3">Belongs to the FAD-dependent oxidoreductase 2 family. FRD/SDH subfamily.</text>
</comment>
<evidence type="ECO:0000256" key="11">
    <source>
        <dbReference type="ARBA" id="ARBA00022982"/>
    </source>
</evidence>
<keyword evidence="9" id="KW-0547">Nucleotide-binding</keyword>
<evidence type="ECO:0000256" key="1">
    <source>
        <dbReference type="ARBA" id="ARBA00001974"/>
    </source>
</evidence>
<evidence type="ECO:0000256" key="3">
    <source>
        <dbReference type="ARBA" id="ARBA00008040"/>
    </source>
</evidence>
<dbReference type="InterPro" id="IPR037099">
    <property type="entry name" value="Fum_R/Succ_DH_flav-like_C_sf"/>
</dbReference>
<keyword evidence="13" id="KW-0472">Membrane</keyword>
<evidence type="ECO:0000256" key="14">
    <source>
        <dbReference type="ARBA" id="ARBA00030461"/>
    </source>
</evidence>
<dbReference type="GO" id="GO:0022900">
    <property type="term" value="P:electron transport chain"/>
    <property type="evidence" value="ECO:0007669"/>
    <property type="project" value="InterPro"/>
</dbReference>
<dbReference type="InterPro" id="IPR030664">
    <property type="entry name" value="SdhA/FrdA/AprA"/>
</dbReference>
<evidence type="ECO:0000256" key="6">
    <source>
        <dbReference type="ARBA" id="ARBA00022448"/>
    </source>
</evidence>
<evidence type="ECO:0000256" key="16">
    <source>
        <dbReference type="PIRSR" id="PIRSR000171-1"/>
    </source>
</evidence>
<dbReference type="InterPro" id="IPR003953">
    <property type="entry name" value="FAD-dep_OxRdtase_2_FAD-bd"/>
</dbReference>
<evidence type="ECO:0000256" key="9">
    <source>
        <dbReference type="ARBA" id="ARBA00022741"/>
    </source>
</evidence>
<protein>
    <recommendedName>
        <fullName evidence="5">Fumarate reductase flavoprotein subunit</fullName>
        <ecNumber evidence="4">1.3.5.1</ecNumber>
    </recommendedName>
    <alternativeName>
        <fullName evidence="14">Quinol-fumarate reductase flavoprotein subunit</fullName>
    </alternativeName>
</protein>
<dbReference type="EC" id="1.3.5.1" evidence="4"/>
<evidence type="ECO:0000313" key="19">
    <source>
        <dbReference type="EMBL" id="RSN69565.1"/>
    </source>
</evidence>
<name>A0A3R9QR86_9CREN</name>
<evidence type="ECO:0000256" key="4">
    <source>
        <dbReference type="ARBA" id="ARBA00012792"/>
    </source>
</evidence>
<dbReference type="InterPro" id="IPR036188">
    <property type="entry name" value="FAD/NAD-bd_sf"/>
</dbReference>
<evidence type="ECO:0000259" key="18">
    <source>
        <dbReference type="Pfam" id="PF02910"/>
    </source>
</evidence>
<dbReference type="SUPFAM" id="SSF51905">
    <property type="entry name" value="FAD/NAD(P)-binding domain"/>
    <property type="match status" value="1"/>
</dbReference>
<dbReference type="NCBIfam" id="NF004724">
    <property type="entry name" value="PRK06069.1"/>
    <property type="match status" value="1"/>
</dbReference>
<dbReference type="Pfam" id="PF02910">
    <property type="entry name" value="Succ_DH_flav_C"/>
    <property type="match status" value="1"/>
</dbReference>
<dbReference type="RefSeq" id="WP_125741152.1">
    <property type="nucleotide sequence ID" value="NZ_RCOR01000018.1"/>
</dbReference>
<dbReference type="Gene3D" id="3.90.700.10">
    <property type="entry name" value="Succinate dehydrogenase/fumarate reductase flavoprotein, catalytic domain"/>
    <property type="match status" value="1"/>
</dbReference>
<sequence length="572" mass="63378">MAEVIESDVVIIGSGLAGLRAAIEAARRSNDKLNVSVVTKVHAMRSHSVAYAGGTGAVLYPDEGDSFDLHAYDTVKGAAWLADQDAVELFVRLAPQEIYQLEHWGMPWARRSDGRIAQRPFGGHSFPRACFAADKTGLYAMHTLYDTALKYDGIKFYHEFFVTSLLVEENEFRGVTAIELKSGDFYVFNAKSGILATGGAGRLFSFTTYSHSSTADGMSMAYRAGLPLKDMEFFQFHPTGLVPSGILITEAARGEGGYLINNKGERFMSRYAPEKMELAPRDVVSKAEMTEILEGRGFKGPGGLDYVLLDLRHLGEDKINERLPDVREIAIEFAGVDPVEEPIPIRPVAHYSMGGVHTDTYGATPVRGLWAAGEVACVSLHGANRLGTNSSTDCLVYGMLTGRAAADYAMSKSRGEIPHKKVEAEEKRIFDGMLKGSTGENPYLIRREMQKTMSDHVYVFRNENGLKEAIRKLKELKERFGSGHVADRDSEYNTNLIHVLELDAMLEIAYVVALSALNRTETRGAHTRLDYPKTDNENWLKHTVISRGADGEPIFTYLPVRITKWPPAERKY</sequence>
<keyword evidence="7" id="KW-1003">Cell membrane</keyword>
<dbReference type="NCBIfam" id="TIGR01812">
    <property type="entry name" value="sdhA_frdA_Gneg"/>
    <property type="match status" value="1"/>
</dbReference>
<dbReference type="PRINTS" id="PR00411">
    <property type="entry name" value="PNDRDTASEI"/>
</dbReference>
<dbReference type="Gene3D" id="4.10.80.40">
    <property type="entry name" value="succinate dehydrogenase protein domain"/>
    <property type="match status" value="1"/>
</dbReference>
<dbReference type="GO" id="GO:0008177">
    <property type="term" value="F:succinate dehydrogenase (quinone) activity"/>
    <property type="evidence" value="ECO:0007669"/>
    <property type="project" value="UniProtKB-EC"/>
</dbReference>
<dbReference type="SUPFAM" id="SSF56425">
    <property type="entry name" value="Succinate dehydrogenase/fumarate reductase flavoprotein, catalytic domain"/>
    <property type="match status" value="1"/>
</dbReference>
<evidence type="ECO:0000256" key="5">
    <source>
        <dbReference type="ARBA" id="ARBA00014044"/>
    </source>
</evidence>
<dbReference type="PANTHER" id="PTHR11632:SF51">
    <property type="entry name" value="SUCCINATE DEHYDROGENASE [UBIQUINONE] FLAVOPROTEIN SUBUNIT, MITOCHONDRIAL"/>
    <property type="match status" value="1"/>
</dbReference>
<dbReference type="Gene3D" id="1.20.58.100">
    <property type="entry name" value="Fumarate reductase/succinate dehydrogenase flavoprotein-like, C-terminal domain"/>
    <property type="match status" value="1"/>
</dbReference>
<dbReference type="InterPro" id="IPR014006">
    <property type="entry name" value="Succ_Dhase_FrdA_Gneg"/>
</dbReference>
<evidence type="ECO:0000256" key="8">
    <source>
        <dbReference type="ARBA" id="ARBA00022630"/>
    </source>
</evidence>
<evidence type="ECO:0000256" key="10">
    <source>
        <dbReference type="ARBA" id="ARBA00022827"/>
    </source>
</evidence>
<comment type="catalytic activity">
    <reaction evidence="15">
        <text>a menaquinone + succinate = a menaquinol + fumarate</text>
        <dbReference type="Rhea" id="RHEA:27834"/>
        <dbReference type="Rhea" id="RHEA-COMP:9537"/>
        <dbReference type="Rhea" id="RHEA-COMP:9539"/>
        <dbReference type="ChEBI" id="CHEBI:16374"/>
        <dbReference type="ChEBI" id="CHEBI:18151"/>
        <dbReference type="ChEBI" id="CHEBI:29806"/>
        <dbReference type="ChEBI" id="CHEBI:30031"/>
        <dbReference type="EC" id="1.3.5.1"/>
    </reaction>
</comment>
<dbReference type="InterPro" id="IPR027477">
    <property type="entry name" value="Succ_DH/fumarate_Rdtase_cat_sf"/>
</dbReference>
<accession>A0A3R9QR86</accession>
<dbReference type="FunFam" id="1.20.58.100:FF:000001">
    <property type="entry name" value="Succinate dehydrogenase flavoprotein subunit (SdhA)"/>
    <property type="match status" value="1"/>
</dbReference>
<dbReference type="Gene3D" id="3.50.50.60">
    <property type="entry name" value="FAD/NAD(P)-binding domain"/>
    <property type="match status" value="1"/>
</dbReference>
<keyword evidence="6" id="KW-0813">Transport</keyword>
<gene>
    <name evidence="19" type="ORF">D9Q81_02880</name>
</gene>
<dbReference type="Pfam" id="PF00890">
    <property type="entry name" value="FAD_binding_2"/>
    <property type="match status" value="1"/>
</dbReference>
<dbReference type="FunFam" id="3.90.700.10:FF:000003">
    <property type="entry name" value="Fumarate reductase flavoprotein subunit"/>
    <property type="match status" value="1"/>
</dbReference>